<dbReference type="InterPro" id="IPR027074">
    <property type="entry name" value="Integrator_9su"/>
</dbReference>
<organism evidence="3 4">
    <name type="scientific">Zancudomyces culisetae</name>
    <name type="common">Gut fungus</name>
    <name type="synonym">Smittium culisetae</name>
    <dbReference type="NCBI Taxonomy" id="1213189"/>
    <lineage>
        <taxon>Eukaryota</taxon>
        <taxon>Fungi</taxon>
        <taxon>Fungi incertae sedis</taxon>
        <taxon>Zoopagomycota</taxon>
        <taxon>Kickxellomycotina</taxon>
        <taxon>Harpellomycetes</taxon>
        <taxon>Harpellales</taxon>
        <taxon>Legeriomycetaceae</taxon>
        <taxon>Zancudomyces</taxon>
    </lineage>
</organism>
<dbReference type="SUPFAM" id="SSF56281">
    <property type="entry name" value="Metallo-hydrolase/oxidoreductase"/>
    <property type="match status" value="1"/>
</dbReference>
<evidence type="ECO:0000313" key="3">
    <source>
        <dbReference type="EMBL" id="OMH81581.1"/>
    </source>
</evidence>
<protein>
    <submittedName>
        <fullName evidence="3">Integrator complex subunit 9</fullName>
    </submittedName>
</protein>
<dbReference type="Proteomes" id="UP000188320">
    <property type="component" value="Unassembled WGS sequence"/>
</dbReference>
<dbReference type="EMBL" id="LSSK01000866">
    <property type="protein sequence ID" value="OMH81581.1"/>
    <property type="molecule type" value="Genomic_DNA"/>
</dbReference>
<proteinExistence type="predicted"/>
<comment type="caution">
    <text evidence="3">The sequence shown here is derived from an EMBL/GenBank/DDBJ whole genome shotgun (WGS) entry which is preliminary data.</text>
</comment>
<name>A0A1R1PKS8_ZANCU</name>
<dbReference type="GO" id="GO:0032039">
    <property type="term" value="C:integrator complex"/>
    <property type="evidence" value="ECO:0007669"/>
    <property type="project" value="InterPro"/>
</dbReference>
<dbReference type="GO" id="GO:0034472">
    <property type="term" value="P:snRNA 3'-end processing"/>
    <property type="evidence" value="ECO:0007669"/>
    <property type="project" value="TreeGrafter"/>
</dbReference>
<dbReference type="PANTHER" id="PTHR46094">
    <property type="entry name" value="INTEGRATOR COMPLEX SUBUNIT 9"/>
    <property type="match status" value="1"/>
</dbReference>
<keyword evidence="4" id="KW-1185">Reference proteome</keyword>
<reference evidence="4" key="1">
    <citation type="submission" date="2017-01" db="EMBL/GenBank/DDBJ databases">
        <authorList>
            <person name="Wang Y."/>
            <person name="White M."/>
            <person name="Kvist S."/>
            <person name="Moncalvo J.-M."/>
        </authorList>
    </citation>
    <scope>NUCLEOTIDE SEQUENCE [LARGE SCALE GENOMIC DNA]</scope>
    <source>
        <strain evidence="4">COL-18-3</strain>
    </source>
</reference>
<evidence type="ECO:0000313" key="4">
    <source>
        <dbReference type="Proteomes" id="UP000188320"/>
    </source>
</evidence>
<accession>A0A1R1PKS8</accession>
<dbReference type="InterPro" id="IPR036866">
    <property type="entry name" value="RibonucZ/Hydroxyglut_hydro"/>
</dbReference>
<sequence length="127" mass="15172">MEEIQIINYSFSEKYNMFVCSTGDFTFVYELGFPQLYEFVEKFEIQYRVNSVGYQQKNGFTNEHNKSKLQQVYMQHLTRTIEMIDWSVVDFILISNYTNVLLLPFVTERTEFSGFIYVTEAALEYIK</sequence>
<gene>
    <name evidence="3" type="ORF">AX774_g4972</name>
</gene>
<evidence type="ECO:0000256" key="2">
    <source>
        <dbReference type="ARBA" id="ARBA00023242"/>
    </source>
</evidence>
<dbReference type="AlphaFoldDB" id="A0A1R1PKS8"/>
<dbReference type="PANTHER" id="PTHR46094:SF1">
    <property type="entry name" value="INTEGRATOR COMPLEX SUBUNIT 9"/>
    <property type="match status" value="1"/>
</dbReference>
<evidence type="ECO:0000256" key="1">
    <source>
        <dbReference type="ARBA" id="ARBA00004123"/>
    </source>
</evidence>
<comment type="subcellular location">
    <subcellularLocation>
        <location evidence="1">Nucleus</location>
    </subcellularLocation>
</comment>
<keyword evidence="2" id="KW-0539">Nucleus</keyword>
<dbReference type="OrthoDB" id="5600060at2759"/>